<evidence type="ECO:0000256" key="3">
    <source>
        <dbReference type="ARBA" id="ARBA00022723"/>
    </source>
</evidence>
<dbReference type="RefSeq" id="WP_390310495.1">
    <property type="nucleotide sequence ID" value="NZ_JBHSNQ010000189.1"/>
</dbReference>
<dbReference type="InterPro" id="IPR020578">
    <property type="entry name" value="Aminotrans_V_PyrdxlP_BS"/>
</dbReference>
<dbReference type="InterPro" id="IPR015422">
    <property type="entry name" value="PyrdxlP-dep_Trfase_small"/>
</dbReference>
<keyword evidence="6" id="KW-0411">Iron-sulfur</keyword>
<evidence type="ECO:0000313" key="10">
    <source>
        <dbReference type="Proteomes" id="UP001595978"/>
    </source>
</evidence>
<dbReference type="PANTHER" id="PTHR11601:SF36">
    <property type="entry name" value="CYSTEINE DESULFURASE NIFS-RELATED"/>
    <property type="match status" value="1"/>
</dbReference>
<gene>
    <name evidence="9" type="ORF">ACFPOH_15280</name>
</gene>
<evidence type="ECO:0000256" key="6">
    <source>
        <dbReference type="ARBA" id="ARBA00023014"/>
    </source>
</evidence>
<comment type="similarity">
    <text evidence="2">Belongs to the class-V pyridoxal-phosphate-dependent aminotransferase family. NifS/IscS subfamily.</text>
</comment>
<dbReference type="InterPro" id="IPR000192">
    <property type="entry name" value="Aminotrans_V_dom"/>
</dbReference>
<evidence type="ECO:0000259" key="8">
    <source>
        <dbReference type="Pfam" id="PF00266"/>
    </source>
</evidence>
<sequence length="372" mass="40741">MIYLDYAATTPMLDVSIEAYGIAAKEVYGNTSSLHDAGGKAAFLLEKSRDAIAEKLGVNRDGVIFTGGGTEGNILAILSLARAGQGKHVITSSAEHTSVHAAMNTLEREGYEITRLPLTEQGTIDVDLLEKTVRPDTVLISIQHVNSEIGSIQPVAEIAKVAQKYNIPYHVDCVQSFCKLDIKSFSKHVDAITVSAHKIGGPKGCGAVYLNPRRRILPLFPGVTHERGLRGGTVDTPAIFAFATSVEHYKYDINKFWKLRYQLKEAIQKTNCYFIESDEAHQLPSIYGLCMKGAEGQYVMLRLNEEGICISTGSACDINSKSGTKAILAMGRSLSEARTFFRISFGMDTTEEEIEQLGNALIKIDQEIKNMK</sequence>
<dbReference type="InterPro" id="IPR015421">
    <property type="entry name" value="PyrdxlP-dep_Trfase_major"/>
</dbReference>
<dbReference type="NCBIfam" id="NF002806">
    <property type="entry name" value="PRK02948.1"/>
    <property type="match status" value="1"/>
</dbReference>
<dbReference type="InterPro" id="IPR015424">
    <property type="entry name" value="PyrdxlP-dep_Trfase"/>
</dbReference>
<evidence type="ECO:0000256" key="1">
    <source>
        <dbReference type="ARBA" id="ARBA00001933"/>
    </source>
</evidence>
<evidence type="ECO:0000256" key="5">
    <source>
        <dbReference type="ARBA" id="ARBA00023004"/>
    </source>
</evidence>
<organism evidence="9 10">
    <name type="scientific">Ureibacillus suwonensis</name>
    <dbReference type="NCBI Taxonomy" id="313007"/>
    <lineage>
        <taxon>Bacteria</taxon>
        <taxon>Bacillati</taxon>
        <taxon>Bacillota</taxon>
        <taxon>Bacilli</taxon>
        <taxon>Bacillales</taxon>
        <taxon>Caryophanaceae</taxon>
        <taxon>Ureibacillus</taxon>
    </lineage>
</organism>
<evidence type="ECO:0000313" key="9">
    <source>
        <dbReference type="EMBL" id="MFC5543070.1"/>
    </source>
</evidence>
<dbReference type="Gene3D" id="3.40.640.10">
    <property type="entry name" value="Type I PLP-dependent aspartate aminotransferase-like (Major domain)"/>
    <property type="match status" value="1"/>
</dbReference>
<dbReference type="InterPro" id="IPR016454">
    <property type="entry name" value="Cysteine_dSase"/>
</dbReference>
<name>A0ABW0RHU8_9BACL</name>
<evidence type="ECO:0000256" key="4">
    <source>
        <dbReference type="ARBA" id="ARBA00022898"/>
    </source>
</evidence>
<comment type="cofactor">
    <cofactor evidence="1 7">
        <name>pyridoxal 5'-phosphate</name>
        <dbReference type="ChEBI" id="CHEBI:597326"/>
    </cofactor>
</comment>
<keyword evidence="5" id="KW-0408">Iron</keyword>
<dbReference type="PROSITE" id="PS00595">
    <property type="entry name" value="AA_TRANSFER_CLASS_5"/>
    <property type="match status" value="1"/>
</dbReference>
<accession>A0ABW0RHU8</accession>
<feature type="domain" description="Aminotransferase class V" evidence="8">
    <location>
        <begin position="2"/>
        <end position="357"/>
    </location>
</feature>
<dbReference type="Pfam" id="PF00266">
    <property type="entry name" value="Aminotran_5"/>
    <property type="match status" value="1"/>
</dbReference>
<dbReference type="PANTHER" id="PTHR11601">
    <property type="entry name" value="CYSTEINE DESULFURYLASE FAMILY MEMBER"/>
    <property type="match status" value="1"/>
</dbReference>
<dbReference type="Gene3D" id="3.90.1150.10">
    <property type="entry name" value="Aspartate Aminotransferase, domain 1"/>
    <property type="match status" value="1"/>
</dbReference>
<dbReference type="SUPFAM" id="SSF53383">
    <property type="entry name" value="PLP-dependent transferases"/>
    <property type="match status" value="1"/>
</dbReference>
<keyword evidence="10" id="KW-1185">Reference proteome</keyword>
<keyword evidence="4" id="KW-0663">Pyridoxal phosphate</keyword>
<evidence type="ECO:0000256" key="2">
    <source>
        <dbReference type="ARBA" id="ARBA00006490"/>
    </source>
</evidence>
<evidence type="ECO:0000256" key="7">
    <source>
        <dbReference type="RuleBase" id="RU004504"/>
    </source>
</evidence>
<dbReference type="PIRSF" id="PIRSF005572">
    <property type="entry name" value="NifS"/>
    <property type="match status" value="1"/>
</dbReference>
<protein>
    <submittedName>
        <fullName evidence="9">Cysteine desulfurase family protein</fullName>
    </submittedName>
</protein>
<comment type="caution">
    <text evidence="9">The sequence shown here is derived from an EMBL/GenBank/DDBJ whole genome shotgun (WGS) entry which is preliminary data.</text>
</comment>
<keyword evidence="3" id="KW-0479">Metal-binding</keyword>
<dbReference type="Proteomes" id="UP001595978">
    <property type="component" value="Unassembled WGS sequence"/>
</dbReference>
<reference evidence="10" key="1">
    <citation type="journal article" date="2019" name="Int. J. Syst. Evol. Microbiol.">
        <title>The Global Catalogue of Microorganisms (GCM) 10K type strain sequencing project: providing services to taxonomists for standard genome sequencing and annotation.</title>
        <authorList>
            <consortium name="The Broad Institute Genomics Platform"/>
            <consortium name="The Broad Institute Genome Sequencing Center for Infectious Disease"/>
            <person name="Wu L."/>
            <person name="Ma J."/>
        </authorList>
    </citation>
    <scope>NUCLEOTIDE SEQUENCE [LARGE SCALE GENOMIC DNA]</scope>
    <source>
        <strain evidence="10">CCUG 56331</strain>
    </source>
</reference>
<dbReference type="EMBL" id="JBHSNQ010000189">
    <property type="protein sequence ID" value="MFC5543070.1"/>
    <property type="molecule type" value="Genomic_DNA"/>
</dbReference>
<proteinExistence type="inferred from homology"/>